<dbReference type="PROSITE" id="PS51257">
    <property type="entry name" value="PROKAR_LIPOPROTEIN"/>
    <property type="match status" value="1"/>
</dbReference>
<feature type="chain" id="PRO_5039169804" evidence="7">
    <location>
        <begin position="27"/>
        <end position="422"/>
    </location>
</feature>
<dbReference type="EMBL" id="JAAAHS010000200">
    <property type="protein sequence ID" value="NBE54224.1"/>
    <property type="molecule type" value="Genomic_DNA"/>
</dbReference>
<gene>
    <name evidence="9" type="ORF">GUY60_22945</name>
</gene>
<comment type="cofactor">
    <cofactor evidence="1">
        <name>FAD</name>
        <dbReference type="ChEBI" id="CHEBI:57692"/>
    </cofactor>
</comment>
<dbReference type="PRINTS" id="PR00420">
    <property type="entry name" value="RNGMNOXGNASE"/>
</dbReference>
<dbReference type="OrthoDB" id="9782160at2"/>
<name>A0A964URQ5_9ACTN</name>
<evidence type="ECO:0000256" key="7">
    <source>
        <dbReference type="SAM" id="SignalP"/>
    </source>
</evidence>
<dbReference type="SUPFAM" id="SSF51905">
    <property type="entry name" value="FAD/NAD(P)-binding domain"/>
    <property type="match status" value="1"/>
</dbReference>
<dbReference type="PANTHER" id="PTHR13789:SF318">
    <property type="entry name" value="GERANYLGERANYL DIPHOSPHATE REDUCTASE"/>
    <property type="match status" value="1"/>
</dbReference>
<dbReference type="AlphaFoldDB" id="A0A964URQ5"/>
<evidence type="ECO:0000256" key="3">
    <source>
        <dbReference type="ARBA" id="ARBA00022827"/>
    </source>
</evidence>
<evidence type="ECO:0000256" key="6">
    <source>
        <dbReference type="SAM" id="MobiDB-lite"/>
    </source>
</evidence>
<dbReference type="PANTHER" id="PTHR13789">
    <property type="entry name" value="MONOOXYGENASE"/>
    <property type="match status" value="1"/>
</dbReference>
<dbReference type="InterPro" id="IPR050493">
    <property type="entry name" value="FAD-dep_Monooxygenase_BioMet"/>
</dbReference>
<dbReference type="Gene3D" id="3.30.9.30">
    <property type="match status" value="1"/>
</dbReference>
<dbReference type="InterPro" id="IPR002938">
    <property type="entry name" value="FAD-bd"/>
</dbReference>
<feature type="signal peptide" evidence="7">
    <location>
        <begin position="1"/>
        <end position="26"/>
    </location>
</feature>
<dbReference type="GO" id="GO:0071949">
    <property type="term" value="F:FAD binding"/>
    <property type="evidence" value="ECO:0007669"/>
    <property type="project" value="InterPro"/>
</dbReference>
<feature type="domain" description="FAD-binding" evidence="8">
    <location>
        <begin position="297"/>
        <end position="375"/>
    </location>
</feature>
<keyword evidence="7" id="KW-0732">Signal</keyword>
<keyword evidence="5 9" id="KW-0503">Monooxygenase</keyword>
<organism evidence="9 10">
    <name type="scientific">Streptomyces boluensis</name>
    <dbReference type="NCBI Taxonomy" id="1775135"/>
    <lineage>
        <taxon>Bacteria</taxon>
        <taxon>Bacillati</taxon>
        <taxon>Actinomycetota</taxon>
        <taxon>Actinomycetes</taxon>
        <taxon>Kitasatosporales</taxon>
        <taxon>Streptomycetaceae</taxon>
        <taxon>Streptomyces</taxon>
    </lineage>
</organism>
<proteinExistence type="predicted"/>
<dbReference type="GO" id="GO:0004497">
    <property type="term" value="F:monooxygenase activity"/>
    <property type="evidence" value="ECO:0007669"/>
    <property type="project" value="UniProtKB-KW"/>
</dbReference>
<keyword evidence="4" id="KW-0560">Oxidoreductase</keyword>
<dbReference type="RefSeq" id="WP_161700821.1">
    <property type="nucleotide sequence ID" value="NZ_JAAAHS010000200.1"/>
</dbReference>
<dbReference type="InterPro" id="IPR036188">
    <property type="entry name" value="FAD/NAD-bd_sf"/>
</dbReference>
<evidence type="ECO:0000313" key="10">
    <source>
        <dbReference type="Proteomes" id="UP000598297"/>
    </source>
</evidence>
<evidence type="ECO:0000256" key="4">
    <source>
        <dbReference type="ARBA" id="ARBA00023002"/>
    </source>
</evidence>
<keyword evidence="2" id="KW-0285">Flavoprotein</keyword>
<keyword evidence="10" id="KW-1185">Reference proteome</keyword>
<keyword evidence="3" id="KW-0274">FAD</keyword>
<evidence type="ECO:0000313" key="9">
    <source>
        <dbReference type="EMBL" id="NBE54224.1"/>
    </source>
</evidence>
<evidence type="ECO:0000256" key="5">
    <source>
        <dbReference type="ARBA" id="ARBA00023033"/>
    </source>
</evidence>
<reference evidence="9" key="1">
    <citation type="submission" date="2020-01" db="EMBL/GenBank/DDBJ databases">
        <title>Whole-genome analyses of novel actinobacteria.</title>
        <authorList>
            <person name="Sahin N."/>
        </authorList>
    </citation>
    <scope>NUCLEOTIDE SEQUENCE</scope>
    <source>
        <strain evidence="9">YC537</strain>
    </source>
</reference>
<sequence length="422" mass="45318">MAGQRTRGLRVAVVGGSIAGCAAALAAHRAGAENVTLYERAPGRLGERGMGVAVHGARYAELEAAGYLDAAMPWVQLRHRHWYVRDTACADPLGRRIARMDFPFRTYNWGSLWHELRDRLPAGTDVRSGTRVEAVTPAETGAEVRTEAGGERYDLVVGADGHRSVVRGAAFAEVRPRLAGYPAWRGAYPVERLADPERWPVGECAYVVFPGGHLIVYRIPAGPGDPTGSRVNWVFYTAPSTGLALPADPAATAGSPDERDRSAADTLSTAQRELLARVADALLPPYWAALLKETARDELAVQTLYDFTAPRYTAGPLLLLGDAATVARPHTGAGAVKALQDASALERALSSTPDLPRALHGYDSERAPTGRTMVDLGRRLGDALVARTPDWSALDQRGLEAWWQRADGSGAFGGKRLDGRQS</sequence>
<protein>
    <submittedName>
        <fullName evidence="9">Monooxygenase</fullName>
    </submittedName>
</protein>
<accession>A0A964URQ5</accession>
<dbReference type="Pfam" id="PF01494">
    <property type="entry name" value="FAD_binding_3"/>
    <property type="match status" value="1"/>
</dbReference>
<evidence type="ECO:0000259" key="8">
    <source>
        <dbReference type="Pfam" id="PF01494"/>
    </source>
</evidence>
<dbReference type="Gene3D" id="3.50.50.60">
    <property type="entry name" value="FAD/NAD(P)-binding domain"/>
    <property type="match status" value="1"/>
</dbReference>
<dbReference type="Proteomes" id="UP000598297">
    <property type="component" value="Unassembled WGS sequence"/>
</dbReference>
<evidence type="ECO:0000256" key="2">
    <source>
        <dbReference type="ARBA" id="ARBA00022630"/>
    </source>
</evidence>
<feature type="region of interest" description="Disordered" evidence="6">
    <location>
        <begin position="246"/>
        <end position="266"/>
    </location>
</feature>
<comment type="caution">
    <text evidence="9">The sequence shown here is derived from an EMBL/GenBank/DDBJ whole genome shotgun (WGS) entry which is preliminary data.</text>
</comment>
<evidence type="ECO:0000256" key="1">
    <source>
        <dbReference type="ARBA" id="ARBA00001974"/>
    </source>
</evidence>
<dbReference type="SUPFAM" id="SSF54373">
    <property type="entry name" value="FAD-linked reductases, C-terminal domain"/>
    <property type="match status" value="1"/>
</dbReference>